<evidence type="ECO:0000313" key="4">
    <source>
        <dbReference type="Proteomes" id="UP000184546"/>
    </source>
</evidence>
<name>A0A1L9WED3_ASPA1</name>
<feature type="region of interest" description="Disordered" evidence="1">
    <location>
        <begin position="56"/>
        <end position="86"/>
    </location>
</feature>
<keyword evidence="4" id="KW-1185">Reference proteome</keyword>
<sequence length="140" mass="14779">MWILHGNVTERGDVGGGPGKSSLFFLTAYHPEIGLSGARVPRLAEHCTFAVSGAPPTTLENPREGIVFTPGRTHNRSRSPRIGSKGRARWALGGTPRSRVALAGQPAGAAQHRGGDALGRLRPSGGRLTTNLELVRTRGI</sequence>
<dbReference type="VEuPathDB" id="FungiDB:ASPACDRAFT_1909187"/>
<gene>
    <name evidence="2" type="ORF">ASPACDRAFT_1909187</name>
    <name evidence="3" type="ORF">ASPACDRAFT_37804</name>
</gene>
<dbReference type="EMBL" id="KV879190">
    <property type="protein sequence ID" value="OJJ94563.1"/>
    <property type="molecule type" value="Genomic_DNA"/>
</dbReference>
<accession>A0A1L9WED3</accession>
<feature type="compositionally biased region" description="Basic residues" evidence="1">
    <location>
        <begin position="73"/>
        <end position="86"/>
    </location>
</feature>
<dbReference type="EMBL" id="KV879405">
    <property type="protein sequence ID" value="OJJ94548.1"/>
    <property type="molecule type" value="Genomic_DNA"/>
</dbReference>
<reference evidence="4" key="2">
    <citation type="journal article" date="2017" name="Genome Biol.">
        <title>Comparative genomics reveals high biological diversity and specific adaptations in the industrially and medically important fungal genus Aspergillus.</title>
        <authorList>
            <person name="de Vries R.P."/>
            <person name="Riley R."/>
            <person name="Wiebenga A."/>
            <person name="Aguilar-Osorio G."/>
            <person name="Amillis S."/>
            <person name="Uchima C.A."/>
            <person name="Anderluh G."/>
            <person name="Asadollahi M."/>
            <person name="Askin M."/>
            <person name="Barry K."/>
            <person name="Battaglia E."/>
            <person name="Bayram O."/>
            <person name="Benocci T."/>
            <person name="Braus-Stromeyer S.A."/>
            <person name="Caldana C."/>
            <person name="Canovas D."/>
            <person name="Cerqueira G.C."/>
            <person name="Chen F."/>
            <person name="Chen W."/>
            <person name="Choi C."/>
            <person name="Clum A."/>
            <person name="Dos Santos R.A."/>
            <person name="Damasio A.R."/>
            <person name="Diallinas G."/>
            <person name="Emri T."/>
            <person name="Fekete E."/>
            <person name="Flipphi M."/>
            <person name="Freyberg S."/>
            <person name="Gallo A."/>
            <person name="Gournas C."/>
            <person name="Habgood R."/>
            <person name="Hainaut M."/>
            <person name="Harispe M.L."/>
            <person name="Henrissat B."/>
            <person name="Hilden K.S."/>
            <person name="Hope R."/>
            <person name="Hossain A."/>
            <person name="Karabika E."/>
            <person name="Karaffa L."/>
            <person name="Karanyi Z."/>
            <person name="Krasevec N."/>
            <person name="Kuo A."/>
            <person name="Kusch H."/>
            <person name="LaButti K."/>
            <person name="Lagendijk E.L."/>
            <person name="Lapidus A."/>
            <person name="Levasseur A."/>
            <person name="Lindquist E."/>
            <person name="Lipzen A."/>
            <person name="Logrieco A.F."/>
            <person name="MacCabe A."/>
            <person name="Maekelae M.R."/>
            <person name="Malavazi I."/>
            <person name="Melin P."/>
            <person name="Meyer V."/>
            <person name="Mielnichuk N."/>
            <person name="Miskei M."/>
            <person name="Molnar A.P."/>
            <person name="Mule G."/>
            <person name="Ngan C.Y."/>
            <person name="Orejas M."/>
            <person name="Orosz E."/>
            <person name="Ouedraogo J.P."/>
            <person name="Overkamp K.M."/>
            <person name="Park H.-S."/>
            <person name="Perrone G."/>
            <person name="Piumi F."/>
            <person name="Punt P.J."/>
            <person name="Ram A.F."/>
            <person name="Ramon A."/>
            <person name="Rauscher S."/>
            <person name="Record E."/>
            <person name="Riano-Pachon D.M."/>
            <person name="Robert V."/>
            <person name="Roehrig J."/>
            <person name="Ruller R."/>
            <person name="Salamov A."/>
            <person name="Salih N.S."/>
            <person name="Samson R.A."/>
            <person name="Sandor E."/>
            <person name="Sanguinetti M."/>
            <person name="Schuetze T."/>
            <person name="Sepcic K."/>
            <person name="Shelest E."/>
            <person name="Sherlock G."/>
            <person name="Sophianopoulou V."/>
            <person name="Squina F.M."/>
            <person name="Sun H."/>
            <person name="Susca A."/>
            <person name="Todd R.B."/>
            <person name="Tsang A."/>
            <person name="Unkles S.E."/>
            <person name="van de Wiele N."/>
            <person name="van Rossen-Uffink D."/>
            <person name="Oliveira J.V."/>
            <person name="Vesth T.C."/>
            <person name="Visser J."/>
            <person name="Yu J.-H."/>
            <person name="Zhou M."/>
            <person name="Andersen M.R."/>
            <person name="Archer D.B."/>
            <person name="Baker S.E."/>
            <person name="Benoit I."/>
            <person name="Brakhage A.A."/>
            <person name="Braus G.H."/>
            <person name="Fischer R."/>
            <person name="Frisvad J.C."/>
            <person name="Goldman G.H."/>
            <person name="Houbraken J."/>
            <person name="Oakley B."/>
            <person name="Pocsi I."/>
            <person name="Scazzocchio C."/>
            <person name="Seiboth B."/>
            <person name="vanKuyk P.A."/>
            <person name="Wortman J."/>
            <person name="Dyer P.S."/>
            <person name="Grigoriev I.V."/>
        </authorList>
    </citation>
    <scope>NUCLEOTIDE SEQUENCE [LARGE SCALE GENOMIC DNA]</scope>
    <source>
        <strain evidence="4">ATCC 16872 / CBS 172.66 / WB 5094</strain>
    </source>
</reference>
<proteinExistence type="predicted"/>
<dbReference type="GeneID" id="30974154"/>
<dbReference type="RefSeq" id="XP_020050903.1">
    <property type="nucleotide sequence ID" value="XM_020200340.1"/>
</dbReference>
<evidence type="ECO:0000313" key="3">
    <source>
        <dbReference type="EMBL" id="OJJ94563.1"/>
    </source>
</evidence>
<protein>
    <submittedName>
        <fullName evidence="2">Uncharacterized protein</fullName>
    </submittedName>
</protein>
<dbReference type="OrthoDB" id="4231495at2759"/>
<evidence type="ECO:0000256" key="1">
    <source>
        <dbReference type="SAM" id="MobiDB-lite"/>
    </source>
</evidence>
<dbReference type="Proteomes" id="UP000184546">
    <property type="component" value="Unassembled WGS sequence"/>
</dbReference>
<dbReference type="STRING" id="690307.A0A1L9WED3"/>
<dbReference type="AlphaFoldDB" id="A0A1L9WED3"/>
<dbReference type="VEuPathDB" id="FungiDB:ASPACDRAFT_37804"/>
<organism evidence="2 4">
    <name type="scientific">Aspergillus aculeatus (strain ATCC 16872 / CBS 172.66 / WB 5094)</name>
    <dbReference type="NCBI Taxonomy" id="690307"/>
    <lineage>
        <taxon>Eukaryota</taxon>
        <taxon>Fungi</taxon>
        <taxon>Dikarya</taxon>
        <taxon>Ascomycota</taxon>
        <taxon>Pezizomycotina</taxon>
        <taxon>Eurotiomycetes</taxon>
        <taxon>Eurotiomycetidae</taxon>
        <taxon>Eurotiales</taxon>
        <taxon>Aspergillaceae</taxon>
        <taxon>Aspergillus</taxon>
        <taxon>Aspergillus subgen. Circumdati</taxon>
    </lineage>
</organism>
<reference evidence="2" key="1">
    <citation type="submission" date="2016-12" db="EMBL/GenBank/DDBJ databases">
        <title>Comparative genomics reveals high biological diversity and specific adaptations in the industrially and medically important fungal genus Aspergillus.</title>
        <authorList>
            <consortium name="DOE Joint Genome Institute"/>
            <person name="De Vries R.P."/>
            <person name="Riley R."/>
            <person name="Wiebenga A."/>
            <person name="Aguilar-Osorio G."/>
            <person name="Amillis S."/>
            <person name="Uchima C.A."/>
            <person name="Anderluh G."/>
            <person name="Asadollahi M."/>
            <person name="Askin M."/>
            <person name="Barry K."/>
            <person name="Battaglia E."/>
            <person name="Bayram O."/>
            <person name="Benocci T."/>
            <person name="Braus-Stromeyer S."/>
            <person name="Caldana C."/>
            <person name="Canovas D."/>
            <person name="Cerqueira G."/>
            <person name="Chen F."/>
            <person name="Chen W."/>
            <person name="Choi C."/>
            <person name="Clum A."/>
            <person name="Correa Dos Santos R.A."/>
            <person name="De Lima Damasio A.R."/>
            <person name="Diallinas G."/>
            <person name="Emri T."/>
            <person name="Fekete E."/>
            <person name="Flipphi M."/>
            <person name="Freyberg S."/>
            <person name="Gallo A."/>
            <person name="Gournas C."/>
            <person name="Habgood R."/>
            <person name="Haimaut M."/>
            <person name="Harispe L."/>
            <person name="Henrissat B."/>
            <person name="Hilden K."/>
            <person name="Hope R."/>
            <person name="Hossain A."/>
            <person name="Karabika E."/>
            <person name="Karaffa L."/>
            <person name="Karanyi Z."/>
            <person name="Krasevec N."/>
            <person name="Kuo A."/>
            <person name="Kusch H."/>
            <person name="Labutti K."/>
            <person name="Lagendijk E."/>
            <person name="Lapidus A."/>
            <person name="Levasseu A."/>
            <person name="Lindquist E."/>
            <person name="Lipzen A."/>
            <person name="Logrieco A."/>
            <person name="Maccabe A."/>
            <person name="Makela M."/>
            <person name="Malavazi I."/>
            <person name="Melin P."/>
            <person name="Meyer V."/>
            <person name="Mielnichuk N."/>
            <person name="Miskei M."/>
            <person name="Molnar A."/>
            <person name="Mule G."/>
            <person name="Ngan C.Y."/>
            <person name="Orejas M."/>
            <person name="Orosz E."/>
            <person name="Ouedraogo J.-P."/>
            <person name="Overkamp K."/>
            <person name="Park H.-S."/>
            <person name="Perrone G."/>
            <person name="Piumi F."/>
            <person name="Punt P."/>
            <person name="Ram A."/>
            <person name="Ramon A."/>
            <person name="Rauscher S."/>
            <person name="Record E."/>
            <person name="Riano-Pachon D.M."/>
            <person name="Robert V."/>
            <person name="Rohrig J."/>
            <person name="Ruller R."/>
            <person name="Salamov A."/>
            <person name="Salih N."/>
            <person name="Samson R."/>
            <person name="Sandor E."/>
            <person name="Sanguinetti M."/>
            <person name="Schutze T."/>
            <person name="Sepcic K."/>
            <person name="Shelest E."/>
            <person name="Sherlock G."/>
            <person name="Sophianopoulou V."/>
            <person name="Squina F."/>
            <person name="Sun H."/>
            <person name="Susca A."/>
            <person name="Todd R."/>
            <person name="Tsang A."/>
            <person name="Unkles S."/>
            <person name="Van De Wiele N."/>
            <person name="Van Rossen-Uffink D."/>
            <person name="De Castro Oliveira J.V."/>
            <person name="Vesth T."/>
            <person name="Visser J."/>
            <person name="Yu J.-H."/>
            <person name="Zhou M."/>
            <person name="Andersen M."/>
            <person name="Archer D."/>
            <person name="Baker S."/>
            <person name="Benoit I."/>
            <person name="Brakhage A."/>
            <person name="Braus G."/>
            <person name="Fischer R."/>
            <person name="Frisvad J."/>
            <person name="Goldman G."/>
            <person name="Houbraken J."/>
            <person name="Oakley B."/>
            <person name="Pocsi I."/>
            <person name="Scazzocchio C."/>
            <person name="Seiboth B."/>
            <person name="Vankuyk P."/>
            <person name="Wortman J."/>
            <person name="Dyer P."/>
            <person name="Grigoriev I."/>
        </authorList>
    </citation>
    <scope>NUCLEOTIDE SEQUENCE [LARGE SCALE GENOMIC DNA]</scope>
    <source>
        <strain evidence="2">ATCC 16872</strain>
    </source>
</reference>
<evidence type="ECO:0000313" key="2">
    <source>
        <dbReference type="EMBL" id="OJJ94548.1"/>
    </source>
</evidence>